<evidence type="ECO:0008006" key="8">
    <source>
        <dbReference type="Google" id="ProtNLM"/>
    </source>
</evidence>
<dbReference type="Pfam" id="PF13416">
    <property type="entry name" value="SBP_bac_8"/>
    <property type="match status" value="1"/>
</dbReference>
<evidence type="ECO:0000256" key="3">
    <source>
        <dbReference type="ARBA" id="ARBA00022729"/>
    </source>
</evidence>
<organism evidence="6 7">
    <name type="scientific">Paenibacillus cookii</name>
    <dbReference type="NCBI Taxonomy" id="157839"/>
    <lineage>
        <taxon>Bacteria</taxon>
        <taxon>Bacillati</taxon>
        <taxon>Bacillota</taxon>
        <taxon>Bacilli</taxon>
        <taxon>Bacillales</taxon>
        <taxon>Paenibacillaceae</taxon>
        <taxon>Paenibacillus</taxon>
    </lineage>
</organism>
<dbReference type="SUPFAM" id="SSF53850">
    <property type="entry name" value="Periplasmic binding protein-like II"/>
    <property type="match status" value="1"/>
</dbReference>
<feature type="region of interest" description="Disordered" evidence="4">
    <location>
        <begin position="23"/>
        <end position="55"/>
    </location>
</feature>
<dbReference type="PANTHER" id="PTHR30061:SF50">
    <property type="entry name" value="MALTOSE_MALTODEXTRIN-BINDING PERIPLASMIC PROTEIN"/>
    <property type="match status" value="1"/>
</dbReference>
<evidence type="ECO:0000313" key="7">
    <source>
        <dbReference type="Proteomes" id="UP000680638"/>
    </source>
</evidence>
<evidence type="ECO:0000256" key="4">
    <source>
        <dbReference type="SAM" id="MobiDB-lite"/>
    </source>
</evidence>
<dbReference type="Gene3D" id="3.40.190.10">
    <property type="entry name" value="Periplasmic binding protein-like II"/>
    <property type="match status" value="1"/>
</dbReference>
<evidence type="ECO:0000313" key="6">
    <source>
        <dbReference type="EMBL" id="GIO65560.1"/>
    </source>
</evidence>
<dbReference type="PANTHER" id="PTHR30061">
    <property type="entry name" value="MALTOSE-BINDING PERIPLASMIC PROTEIN"/>
    <property type="match status" value="1"/>
</dbReference>
<comment type="similarity">
    <text evidence="1">Belongs to the bacterial solute-binding protein 1 family.</text>
</comment>
<sequence length="415" mass="45486">MKRKNYWFLFAILLLSLTSLSQGQNLTSDSSRGEERKTSVWNPQPASPEDTDPKPIRVVTHVNESDFNTLLDLNKAFVSETGIQVELKNMPDADAYRQLTAALKVGEGPDIMLVNSPWIHPLALGGYILPAESYQSSTTGSDVISPVSQMLEWNGYQWGVPLDMDPYVLVWRRQAALPGSGDALPGDKEWKEFAAKLESRKDKQTIALPSGDAYAFAAFMGAFGTENPVNPSDEAMEAIMKLRPSIRFIPSGDMPKAWSSLSEGGLALMSVPYSAASQANVDRMGFRVPERLYAANPFLLRGRSFAVSSQIEDPGKAAGWIAYMTSDTSLNLWTDSTGYLPVRKKVYAQDGFPPATPPLSLDRLLQPSEGGALDRSLQSKWNDFAAAAKLFLSGKSTDVQYREAMGGRPNEKASE</sequence>
<feature type="signal peptide" evidence="5">
    <location>
        <begin position="1"/>
        <end position="23"/>
    </location>
</feature>
<name>A0ABQ4LQK8_9BACL</name>
<evidence type="ECO:0000256" key="5">
    <source>
        <dbReference type="SAM" id="SignalP"/>
    </source>
</evidence>
<dbReference type="RefSeq" id="WP_212947174.1">
    <property type="nucleotide sequence ID" value="NZ_BORW01000001.1"/>
</dbReference>
<keyword evidence="2" id="KW-0813">Transport</keyword>
<keyword evidence="7" id="KW-1185">Reference proteome</keyword>
<evidence type="ECO:0000256" key="1">
    <source>
        <dbReference type="ARBA" id="ARBA00008520"/>
    </source>
</evidence>
<accession>A0ABQ4LQK8</accession>
<keyword evidence="3 5" id="KW-0732">Signal</keyword>
<proteinExistence type="inferred from homology"/>
<gene>
    <name evidence="6" type="ORF">J21TS3_03810</name>
</gene>
<protein>
    <recommendedName>
        <fullName evidence="8">Extracellular solute-binding protein</fullName>
    </recommendedName>
</protein>
<dbReference type="Proteomes" id="UP000680638">
    <property type="component" value="Unassembled WGS sequence"/>
</dbReference>
<evidence type="ECO:0000256" key="2">
    <source>
        <dbReference type="ARBA" id="ARBA00022448"/>
    </source>
</evidence>
<dbReference type="InterPro" id="IPR006059">
    <property type="entry name" value="SBP"/>
</dbReference>
<dbReference type="EMBL" id="BORW01000001">
    <property type="protein sequence ID" value="GIO65560.1"/>
    <property type="molecule type" value="Genomic_DNA"/>
</dbReference>
<reference evidence="6 7" key="1">
    <citation type="submission" date="2021-03" db="EMBL/GenBank/DDBJ databases">
        <title>Antimicrobial resistance genes in bacteria isolated from Japanese honey, and their potential for conferring macrolide and lincosamide resistance in the American foulbrood pathogen Paenibacillus larvae.</title>
        <authorList>
            <person name="Okamoto M."/>
            <person name="Kumagai M."/>
            <person name="Kanamori H."/>
            <person name="Takamatsu D."/>
        </authorList>
    </citation>
    <scope>NUCLEOTIDE SEQUENCE [LARGE SCALE GENOMIC DNA]</scope>
    <source>
        <strain evidence="6 7">J21TS3</strain>
    </source>
</reference>
<feature type="chain" id="PRO_5045354891" description="Extracellular solute-binding protein" evidence="5">
    <location>
        <begin position="24"/>
        <end position="415"/>
    </location>
</feature>
<comment type="caution">
    <text evidence="6">The sequence shown here is derived from an EMBL/GenBank/DDBJ whole genome shotgun (WGS) entry which is preliminary data.</text>
</comment>